<dbReference type="Proteomes" id="UP000620366">
    <property type="component" value="Unassembled WGS sequence"/>
</dbReference>
<dbReference type="SUPFAM" id="SSF82607">
    <property type="entry name" value="YbaB-like"/>
    <property type="match status" value="1"/>
</dbReference>
<protein>
    <recommendedName>
        <fullName evidence="2">Nucleoid-associated protein H8695_04805</fullName>
    </recommendedName>
</protein>
<comment type="subunit">
    <text evidence="2">Homodimer.</text>
</comment>
<keyword evidence="4" id="KW-1185">Reference proteome</keyword>
<dbReference type="HAMAP" id="MF_00274">
    <property type="entry name" value="DNA_YbaB_EbfC"/>
    <property type="match status" value="1"/>
</dbReference>
<dbReference type="GO" id="GO:0003677">
    <property type="term" value="F:DNA binding"/>
    <property type="evidence" value="ECO:0007669"/>
    <property type="project" value="UniProtKB-UniRule"/>
</dbReference>
<reference evidence="3" key="1">
    <citation type="submission" date="2020-08" db="EMBL/GenBank/DDBJ databases">
        <title>Genome public.</title>
        <authorList>
            <person name="Liu C."/>
            <person name="Sun Q."/>
        </authorList>
    </citation>
    <scope>NUCLEOTIDE SEQUENCE</scope>
    <source>
        <strain evidence="3">BX7</strain>
    </source>
</reference>
<dbReference type="GO" id="GO:0043590">
    <property type="term" value="C:bacterial nucleoid"/>
    <property type="evidence" value="ECO:0007669"/>
    <property type="project" value="UniProtKB-UniRule"/>
</dbReference>
<dbReference type="PANTHER" id="PTHR33449:SF1">
    <property type="entry name" value="NUCLEOID-ASSOCIATED PROTEIN YBAB"/>
    <property type="match status" value="1"/>
</dbReference>
<comment type="similarity">
    <text evidence="2">Belongs to the YbaB/EbfC family.</text>
</comment>
<dbReference type="GO" id="GO:0005829">
    <property type="term" value="C:cytosol"/>
    <property type="evidence" value="ECO:0007669"/>
    <property type="project" value="TreeGrafter"/>
</dbReference>
<sequence length="112" mass="11984">MKARLPQGYGGGQANLMKQVQKMQEDMAALQEELDNRDFTITAGGGMITVVMNGKKALKSIELSPDIVDPDDIETLQDLIVAAVNEATTQIDATVSEEMGKITGGMNIPGLF</sequence>
<proteinExistence type="inferred from homology"/>
<keyword evidence="1 2" id="KW-0238">DNA-binding</keyword>
<dbReference type="AlphaFoldDB" id="A0A926DDB0"/>
<dbReference type="NCBIfam" id="TIGR00103">
    <property type="entry name" value="DNA_YbaB_EbfC"/>
    <property type="match status" value="1"/>
</dbReference>
<evidence type="ECO:0000256" key="2">
    <source>
        <dbReference type="HAMAP-Rule" id="MF_00274"/>
    </source>
</evidence>
<keyword evidence="2" id="KW-0963">Cytoplasm</keyword>
<gene>
    <name evidence="3" type="ORF">H8695_04805</name>
</gene>
<dbReference type="InterPro" id="IPR004401">
    <property type="entry name" value="YbaB/EbfC"/>
</dbReference>
<dbReference type="RefSeq" id="WP_249299764.1">
    <property type="nucleotide sequence ID" value="NZ_JACRSP010000002.1"/>
</dbReference>
<dbReference type="InterPro" id="IPR036894">
    <property type="entry name" value="YbaB-like_sf"/>
</dbReference>
<dbReference type="PIRSF" id="PIRSF004555">
    <property type="entry name" value="UCP004555"/>
    <property type="match status" value="1"/>
</dbReference>
<comment type="caution">
    <text evidence="3">The sequence shown here is derived from an EMBL/GenBank/DDBJ whole genome shotgun (WGS) entry which is preliminary data.</text>
</comment>
<comment type="function">
    <text evidence="2">Binds to DNA and alters its conformation. May be involved in regulation of gene expression, nucleoid organization and DNA protection.</text>
</comment>
<dbReference type="EMBL" id="JACRSP010000002">
    <property type="protein sequence ID" value="MBC8536008.1"/>
    <property type="molecule type" value="Genomic_DNA"/>
</dbReference>
<evidence type="ECO:0000256" key="1">
    <source>
        <dbReference type="ARBA" id="ARBA00023125"/>
    </source>
</evidence>
<dbReference type="Pfam" id="PF02575">
    <property type="entry name" value="YbaB_DNA_bd"/>
    <property type="match status" value="1"/>
</dbReference>
<evidence type="ECO:0000313" key="3">
    <source>
        <dbReference type="EMBL" id="MBC8536008.1"/>
    </source>
</evidence>
<accession>A0A926DDB0</accession>
<dbReference type="PANTHER" id="PTHR33449">
    <property type="entry name" value="NUCLEOID-ASSOCIATED PROTEIN YBAB"/>
    <property type="match status" value="1"/>
</dbReference>
<organism evidence="3 4">
    <name type="scientific">Feifania hominis</name>
    <dbReference type="NCBI Taxonomy" id="2763660"/>
    <lineage>
        <taxon>Bacteria</taxon>
        <taxon>Bacillati</taxon>
        <taxon>Bacillota</taxon>
        <taxon>Clostridia</taxon>
        <taxon>Eubacteriales</taxon>
        <taxon>Feifaniaceae</taxon>
        <taxon>Feifania</taxon>
    </lineage>
</organism>
<evidence type="ECO:0000313" key="4">
    <source>
        <dbReference type="Proteomes" id="UP000620366"/>
    </source>
</evidence>
<dbReference type="Gene3D" id="3.30.1310.10">
    <property type="entry name" value="Nucleoid-associated protein YbaB-like domain"/>
    <property type="match status" value="1"/>
</dbReference>
<name>A0A926DDB0_9FIRM</name>
<comment type="subcellular location">
    <subcellularLocation>
        <location evidence="2">Cytoplasm</location>
        <location evidence="2">Nucleoid</location>
    </subcellularLocation>
</comment>